<name>A0A0F9EK95_9ZZZZ</name>
<dbReference type="EMBL" id="LAZR01034441">
    <property type="protein sequence ID" value="KKL45295.1"/>
    <property type="molecule type" value="Genomic_DNA"/>
</dbReference>
<reference evidence="1" key="1">
    <citation type="journal article" date="2015" name="Nature">
        <title>Complex archaea that bridge the gap between prokaryotes and eukaryotes.</title>
        <authorList>
            <person name="Spang A."/>
            <person name="Saw J.H."/>
            <person name="Jorgensen S.L."/>
            <person name="Zaremba-Niedzwiedzka K."/>
            <person name="Martijn J."/>
            <person name="Lind A.E."/>
            <person name="van Eijk R."/>
            <person name="Schleper C."/>
            <person name="Guy L."/>
            <person name="Ettema T.J."/>
        </authorList>
    </citation>
    <scope>NUCLEOTIDE SEQUENCE</scope>
</reference>
<sequence length="75" mass="8099">MGDKVTDTKVVELSDEDKALLATAKDGKIEYKGKKFAVADVVSSMEYLTNARAQLQTEVQQLKDAAGKAPVKDTP</sequence>
<comment type="caution">
    <text evidence="1">The sequence shown here is derived from an EMBL/GenBank/DDBJ whole genome shotgun (WGS) entry which is preliminary data.</text>
</comment>
<protein>
    <submittedName>
        <fullName evidence="1">Uncharacterized protein</fullName>
    </submittedName>
</protein>
<accession>A0A0F9EK95</accession>
<proteinExistence type="predicted"/>
<gene>
    <name evidence="1" type="ORF">LCGC14_2357140</name>
</gene>
<feature type="non-terminal residue" evidence="1">
    <location>
        <position position="75"/>
    </location>
</feature>
<organism evidence="1">
    <name type="scientific">marine sediment metagenome</name>
    <dbReference type="NCBI Taxonomy" id="412755"/>
    <lineage>
        <taxon>unclassified sequences</taxon>
        <taxon>metagenomes</taxon>
        <taxon>ecological metagenomes</taxon>
    </lineage>
</organism>
<evidence type="ECO:0000313" key="1">
    <source>
        <dbReference type="EMBL" id="KKL45295.1"/>
    </source>
</evidence>
<dbReference type="AlphaFoldDB" id="A0A0F9EK95"/>